<dbReference type="SMART" id="SM00267">
    <property type="entry name" value="GGDEF"/>
    <property type="match status" value="1"/>
</dbReference>
<dbReference type="SUPFAM" id="SSF55073">
    <property type="entry name" value="Nucleotide cyclase"/>
    <property type="match status" value="1"/>
</dbReference>
<dbReference type="InterPro" id="IPR000160">
    <property type="entry name" value="GGDEF_dom"/>
</dbReference>
<dbReference type="PROSITE" id="PS50113">
    <property type="entry name" value="PAC"/>
    <property type="match status" value="1"/>
</dbReference>
<feature type="transmembrane region" description="Helical" evidence="8">
    <location>
        <begin position="12"/>
        <end position="29"/>
    </location>
</feature>
<evidence type="ECO:0000256" key="7">
    <source>
        <dbReference type="ARBA" id="ARBA00034247"/>
    </source>
</evidence>
<dbReference type="GO" id="GO:0005886">
    <property type="term" value="C:plasma membrane"/>
    <property type="evidence" value="ECO:0007669"/>
    <property type="project" value="UniProtKB-SubCell"/>
</dbReference>
<dbReference type="EC" id="2.7.7.65" evidence="2"/>
<feature type="transmembrane region" description="Helical" evidence="8">
    <location>
        <begin position="35"/>
        <end position="53"/>
    </location>
</feature>
<dbReference type="OrthoDB" id="9812260at2"/>
<keyword evidence="5 8" id="KW-1133">Transmembrane helix</keyword>
<dbReference type="NCBIfam" id="TIGR00254">
    <property type="entry name" value="GGDEF"/>
    <property type="match status" value="1"/>
</dbReference>
<dbReference type="RefSeq" id="WP_160754887.1">
    <property type="nucleotide sequence ID" value="NZ_WTYL01000001.1"/>
</dbReference>
<feature type="domain" description="GGDEF" evidence="10">
    <location>
        <begin position="471"/>
        <end position="601"/>
    </location>
</feature>
<evidence type="ECO:0000313" key="11">
    <source>
        <dbReference type="EMBL" id="MXP43262.1"/>
    </source>
</evidence>
<protein>
    <recommendedName>
        <fullName evidence="2">diguanylate cyclase</fullName>
        <ecNumber evidence="2">2.7.7.65</ecNumber>
    </recommendedName>
</protein>
<dbReference type="SUPFAM" id="SSF55785">
    <property type="entry name" value="PYP-like sensor domain (PAS domain)"/>
    <property type="match status" value="1"/>
</dbReference>
<evidence type="ECO:0000256" key="2">
    <source>
        <dbReference type="ARBA" id="ARBA00012528"/>
    </source>
</evidence>
<dbReference type="GO" id="GO:1902201">
    <property type="term" value="P:negative regulation of bacterial-type flagellum-dependent cell motility"/>
    <property type="evidence" value="ECO:0007669"/>
    <property type="project" value="TreeGrafter"/>
</dbReference>
<dbReference type="PANTHER" id="PTHR45138:SF9">
    <property type="entry name" value="DIGUANYLATE CYCLASE DGCM-RELATED"/>
    <property type="match status" value="1"/>
</dbReference>
<accession>A0A845B0R2</accession>
<dbReference type="InterPro" id="IPR050469">
    <property type="entry name" value="Diguanylate_Cyclase"/>
</dbReference>
<evidence type="ECO:0000259" key="9">
    <source>
        <dbReference type="PROSITE" id="PS50113"/>
    </source>
</evidence>
<comment type="subcellular location">
    <subcellularLocation>
        <location evidence="1">Cell membrane</location>
        <topology evidence="1">Multi-pass membrane protein</topology>
    </subcellularLocation>
</comment>
<dbReference type="InterPro" id="IPR007895">
    <property type="entry name" value="MASE1"/>
</dbReference>
<dbReference type="Gene3D" id="2.10.70.100">
    <property type="match status" value="1"/>
</dbReference>
<dbReference type="Gene3D" id="3.30.450.20">
    <property type="entry name" value="PAS domain"/>
    <property type="match status" value="1"/>
</dbReference>
<dbReference type="GO" id="GO:0043709">
    <property type="term" value="P:cell adhesion involved in single-species biofilm formation"/>
    <property type="evidence" value="ECO:0007669"/>
    <property type="project" value="TreeGrafter"/>
</dbReference>
<dbReference type="Pfam" id="PF08447">
    <property type="entry name" value="PAS_3"/>
    <property type="match status" value="1"/>
</dbReference>
<dbReference type="InterPro" id="IPR043128">
    <property type="entry name" value="Rev_trsase/Diguanyl_cyclase"/>
</dbReference>
<dbReference type="CDD" id="cd01949">
    <property type="entry name" value="GGDEF"/>
    <property type="match status" value="1"/>
</dbReference>
<reference evidence="11 12" key="1">
    <citation type="submission" date="2019-12" db="EMBL/GenBank/DDBJ databases">
        <title>Genomic-based taxomic classification of the family Erythrobacteraceae.</title>
        <authorList>
            <person name="Xu L."/>
        </authorList>
    </citation>
    <scope>NUCLEOTIDE SEQUENCE [LARGE SCALE GENOMIC DNA]</scope>
    <source>
        <strain evidence="11 12">KCTC 42453</strain>
    </source>
</reference>
<dbReference type="GO" id="GO:0052621">
    <property type="term" value="F:diguanylate cyclase activity"/>
    <property type="evidence" value="ECO:0007669"/>
    <property type="project" value="UniProtKB-EC"/>
</dbReference>
<dbReference type="EMBL" id="WTYL01000001">
    <property type="protein sequence ID" value="MXP43262.1"/>
    <property type="molecule type" value="Genomic_DNA"/>
</dbReference>
<feature type="transmembrane region" description="Helical" evidence="8">
    <location>
        <begin position="84"/>
        <end position="103"/>
    </location>
</feature>
<dbReference type="Gene3D" id="3.30.70.270">
    <property type="match status" value="1"/>
</dbReference>
<dbReference type="AlphaFoldDB" id="A0A845B0R2"/>
<comment type="catalytic activity">
    <reaction evidence="7">
        <text>2 GTP = 3',3'-c-di-GMP + 2 diphosphate</text>
        <dbReference type="Rhea" id="RHEA:24898"/>
        <dbReference type="ChEBI" id="CHEBI:33019"/>
        <dbReference type="ChEBI" id="CHEBI:37565"/>
        <dbReference type="ChEBI" id="CHEBI:58805"/>
        <dbReference type="EC" id="2.7.7.65"/>
    </reaction>
</comment>
<evidence type="ECO:0000256" key="4">
    <source>
        <dbReference type="ARBA" id="ARBA00022692"/>
    </source>
</evidence>
<evidence type="ECO:0000256" key="6">
    <source>
        <dbReference type="ARBA" id="ARBA00023136"/>
    </source>
</evidence>
<evidence type="ECO:0000256" key="5">
    <source>
        <dbReference type="ARBA" id="ARBA00022989"/>
    </source>
</evidence>
<feature type="transmembrane region" description="Helical" evidence="8">
    <location>
        <begin position="124"/>
        <end position="146"/>
    </location>
</feature>
<keyword evidence="6 8" id="KW-0472">Membrane</keyword>
<keyword evidence="4 8" id="KW-0812">Transmembrane</keyword>
<dbReference type="NCBIfam" id="TIGR00229">
    <property type="entry name" value="sensory_box"/>
    <property type="match status" value="1"/>
</dbReference>
<keyword evidence="3" id="KW-1003">Cell membrane</keyword>
<dbReference type="InterPro" id="IPR029787">
    <property type="entry name" value="Nucleotide_cyclase"/>
</dbReference>
<feature type="transmembrane region" description="Helical" evidence="8">
    <location>
        <begin position="152"/>
        <end position="174"/>
    </location>
</feature>
<dbReference type="CDD" id="cd00130">
    <property type="entry name" value="PAS"/>
    <property type="match status" value="1"/>
</dbReference>
<dbReference type="Proteomes" id="UP000431922">
    <property type="component" value="Unassembled WGS sequence"/>
</dbReference>
<feature type="transmembrane region" description="Helical" evidence="8">
    <location>
        <begin position="186"/>
        <end position="204"/>
    </location>
</feature>
<feature type="domain" description="PAC" evidence="9">
    <location>
        <begin position="372"/>
        <end position="425"/>
    </location>
</feature>
<keyword evidence="12" id="KW-1185">Reference proteome</keyword>
<proteinExistence type="predicted"/>
<dbReference type="FunFam" id="3.30.70.270:FF:000001">
    <property type="entry name" value="Diguanylate cyclase domain protein"/>
    <property type="match status" value="1"/>
</dbReference>
<evidence type="ECO:0000256" key="1">
    <source>
        <dbReference type="ARBA" id="ARBA00004651"/>
    </source>
</evidence>
<evidence type="ECO:0000259" key="10">
    <source>
        <dbReference type="PROSITE" id="PS50887"/>
    </source>
</evidence>
<feature type="transmembrane region" description="Helical" evidence="8">
    <location>
        <begin position="60"/>
        <end position="78"/>
    </location>
</feature>
<dbReference type="PANTHER" id="PTHR45138">
    <property type="entry name" value="REGULATORY COMPONENTS OF SENSORY TRANSDUCTION SYSTEM"/>
    <property type="match status" value="1"/>
</dbReference>
<dbReference type="SMART" id="SM00086">
    <property type="entry name" value="PAC"/>
    <property type="match status" value="1"/>
</dbReference>
<dbReference type="InterPro" id="IPR013655">
    <property type="entry name" value="PAS_fold_3"/>
</dbReference>
<feature type="transmembrane region" description="Helical" evidence="8">
    <location>
        <begin position="265"/>
        <end position="286"/>
    </location>
</feature>
<evidence type="ECO:0000256" key="3">
    <source>
        <dbReference type="ARBA" id="ARBA00022475"/>
    </source>
</evidence>
<gene>
    <name evidence="11" type="ORF">GRI65_02190</name>
</gene>
<dbReference type="InterPro" id="IPR000700">
    <property type="entry name" value="PAS-assoc_C"/>
</dbReference>
<dbReference type="Pfam" id="PF05231">
    <property type="entry name" value="MASE1"/>
    <property type="match status" value="1"/>
</dbReference>
<dbReference type="InterPro" id="IPR000014">
    <property type="entry name" value="PAS"/>
</dbReference>
<evidence type="ECO:0000256" key="8">
    <source>
        <dbReference type="SAM" id="Phobius"/>
    </source>
</evidence>
<dbReference type="PROSITE" id="PS50887">
    <property type="entry name" value="GGDEF"/>
    <property type="match status" value="1"/>
</dbReference>
<dbReference type="Pfam" id="PF00990">
    <property type="entry name" value="GGDEF"/>
    <property type="match status" value="1"/>
</dbReference>
<evidence type="ECO:0000313" key="12">
    <source>
        <dbReference type="Proteomes" id="UP000431922"/>
    </source>
</evidence>
<sequence>MGRDRGILAELLRPLVTGVTYFLLAHFSLSASMGLHGMATMWPPSGLLLGVLLLNRRDRWPGLILACAAASAAANYMAHSDPLLTAGFTVANMIESVLVIRLLGKEARQFGAFGEPHRIIRFAASVIAGGLTSAAIATYFVGGWSFGVFVSWATTVILGMLIVTPIIVTTAHYMNRRRRPVSRAEILSSVIALGLVGTVTMLVFTQATYPLLFVPLAAVIMVTYLFGPPGAAASVFVIAVIGSIATTNGLGPIPALEGDRYINVLFFQFFLGVALLSSFPLAALLAQRANNLADLEHSNRMLEMAERAAHVGHWRVDLRTNKLVWSAEVYRIHGYDSAYQPTVPAAIQAYHRDDRKRVLACLKETADTGVPFKFDARLVRKDGSIRHISSSGEMERNPVTGQPAAVVGMFMDVTDRVNSLSQLELARKAAEVEARNAAILAETDQLTGLANRRKILEDLRGEIARAEAFGEPLAIAVLDVDHFKNINDTLGHAAGDEVLTRLGQIFTRSLRSSDRVGRVGGEEFVLVLPGMTADTATPLAERLRAEIADLDWPEAGLDQVTVSIGIAGHSRGLDDRALMLAADLALYSAKRDGRNLLRVAA</sequence>
<name>A0A845B0R2_9SPHN</name>
<comment type="caution">
    <text evidence="11">The sequence shown here is derived from an EMBL/GenBank/DDBJ whole genome shotgun (WGS) entry which is preliminary data.</text>
</comment>
<dbReference type="InterPro" id="IPR001610">
    <property type="entry name" value="PAC"/>
</dbReference>
<dbReference type="InterPro" id="IPR035965">
    <property type="entry name" value="PAS-like_dom_sf"/>
</dbReference>
<organism evidence="11 12">
    <name type="scientific">Allopontixanthobacter sediminis</name>
    <dbReference type="NCBI Taxonomy" id="1689985"/>
    <lineage>
        <taxon>Bacteria</taxon>
        <taxon>Pseudomonadati</taxon>
        <taxon>Pseudomonadota</taxon>
        <taxon>Alphaproteobacteria</taxon>
        <taxon>Sphingomonadales</taxon>
        <taxon>Erythrobacteraceae</taxon>
        <taxon>Allopontixanthobacter</taxon>
    </lineage>
</organism>